<evidence type="ECO:0000256" key="5">
    <source>
        <dbReference type="ARBA" id="ARBA00022747"/>
    </source>
</evidence>
<dbReference type="InterPro" id="IPR029063">
    <property type="entry name" value="SAM-dependent_MTases_sf"/>
</dbReference>
<evidence type="ECO:0000256" key="7">
    <source>
        <dbReference type="RuleBase" id="RU000416"/>
    </source>
</evidence>
<dbReference type="GO" id="GO:0044027">
    <property type="term" value="P:negative regulation of gene expression via chromosomal CpG island methylation"/>
    <property type="evidence" value="ECO:0007669"/>
    <property type="project" value="TreeGrafter"/>
</dbReference>
<sequence>MSALEVVEICAGAGGQAFGLEQAGFEHRLAVELDPNACDTLRLNRPDWQVAEGDVADESVWNPDDHKGVDLLAGGVPCPPFTIAGKQLGATDERDLFAWAVQLAGRMKPKALMLENVRGLSANRFSAYRQHVLDTLRDFGYVGEWRLLQASDFGVPQLRPRFVLVALRDEFADYFHWPEPHEEPAPTVGETLKDLMAANGWPEVEAWVARANDIAPTIVGGSKKHGGADLGPSRAKAAWEAMGVDAWGIANEAPGPDFKPAVSKKGEVRGGPKLTSEMAARIQGFSDDWKFAGGKTTGYRQIGNAFPPPVAKAVGLSIARALRQEGTPRERVETTHDPVYRLLRGKSEALTAAQIVTELSKIDVVMGMHDVERRLSHLGRDFHIEETEAGQDGAMAYLLRDFKAFVGQEGHERHERFKANKAKIS</sequence>
<dbReference type="Proteomes" id="UP000037395">
    <property type="component" value="Unassembled WGS sequence"/>
</dbReference>
<proteinExistence type="inferred from homology"/>
<dbReference type="PANTHER" id="PTHR10629:SF52">
    <property type="entry name" value="DNA (CYTOSINE-5)-METHYLTRANSFERASE 1"/>
    <property type="match status" value="1"/>
</dbReference>
<name>A0A1E7NAS8_KITAU</name>
<dbReference type="Gene3D" id="3.90.120.10">
    <property type="entry name" value="DNA Methylase, subunit A, domain 2"/>
    <property type="match status" value="1"/>
</dbReference>
<reference evidence="9 10" key="2">
    <citation type="submission" date="2014-07" db="EMBL/GenBank/DDBJ databases">
        <authorList>
            <person name="Zhang J.E."/>
            <person name="Yang H."/>
            <person name="Guo J."/>
            <person name="Deng Z."/>
            <person name="Luo H."/>
            <person name="Luo M."/>
            <person name="Zhao B."/>
        </authorList>
    </citation>
    <scope>NUCLEOTIDE SEQUENCE [LARGE SCALE GENOMIC DNA]</scope>
    <source>
        <strain evidence="9">ATCC 10762</strain>
        <strain evidence="10">ATCC 10762 / DSM 40127 / CCM 3239 / JCM 4008 / LMG 5968 / NBRC 12843 / NCIMB 8234 / A-377</strain>
    </source>
</reference>
<dbReference type="Proteomes" id="UP000610124">
    <property type="component" value="Unassembled WGS sequence"/>
</dbReference>
<keyword evidence="3 6" id="KW-0808">Transferase</keyword>
<reference evidence="10" key="3">
    <citation type="submission" date="2016-08" db="EMBL/GenBank/DDBJ databases">
        <title>Sequencing, assembly and comparative genomics of S. aureofaciens ATCC 10762.</title>
        <authorList>
            <person name="Gradnigo J.S."/>
            <person name="Johnson N."/>
            <person name="Somerville G.A."/>
        </authorList>
    </citation>
    <scope>NUCLEOTIDE SEQUENCE [LARGE SCALE GENOMIC DNA]</scope>
    <source>
        <strain evidence="10">ATCC 10762 / DSM 40127 / CCM 3239 / JCM 4008 / LMG 5968 / NBRC 12843 / NCIMB 8234 / A-377</strain>
    </source>
</reference>
<dbReference type="EC" id="2.1.1.37" evidence="1"/>
<dbReference type="GO" id="GO:0009307">
    <property type="term" value="P:DNA restriction-modification system"/>
    <property type="evidence" value="ECO:0007669"/>
    <property type="project" value="UniProtKB-KW"/>
</dbReference>
<evidence type="ECO:0000256" key="6">
    <source>
        <dbReference type="PROSITE-ProRule" id="PRU01016"/>
    </source>
</evidence>
<dbReference type="SUPFAM" id="SSF53335">
    <property type="entry name" value="S-adenosyl-L-methionine-dependent methyltransferases"/>
    <property type="match status" value="1"/>
</dbReference>
<dbReference type="GO" id="GO:0003886">
    <property type="term" value="F:DNA (cytosine-5-)-methyltransferase activity"/>
    <property type="evidence" value="ECO:0007669"/>
    <property type="project" value="UniProtKB-EC"/>
</dbReference>
<dbReference type="EMBL" id="BMUB01000046">
    <property type="protein sequence ID" value="GGV07624.1"/>
    <property type="molecule type" value="Genomic_DNA"/>
</dbReference>
<comment type="caution">
    <text evidence="9">The sequence shown here is derived from an EMBL/GenBank/DDBJ whole genome shotgun (WGS) entry which is preliminary data.</text>
</comment>
<dbReference type="PANTHER" id="PTHR10629">
    <property type="entry name" value="CYTOSINE-SPECIFIC METHYLTRANSFERASE"/>
    <property type="match status" value="1"/>
</dbReference>
<dbReference type="GO" id="GO:0003677">
    <property type="term" value="F:DNA binding"/>
    <property type="evidence" value="ECO:0007669"/>
    <property type="project" value="TreeGrafter"/>
</dbReference>
<dbReference type="Pfam" id="PF00145">
    <property type="entry name" value="DNA_methylase"/>
    <property type="match status" value="1"/>
</dbReference>
<keyword evidence="4 6" id="KW-0949">S-adenosyl-L-methionine</keyword>
<evidence type="ECO:0000313" key="9">
    <source>
        <dbReference type="EMBL" id="OEV37792.1"/>
    </source>
</evidence>
<dbReference type="OrthoDB" id="9813719at2"/>
<dbReference type="RefSeq" id="WP_030558086.1">
    <property type="nucleotide sequence ID" value="NZ_BMUB01000046.1"/>
</dbReference>
<reference evidence="8" key="5">
    <citation type="submission" date="2020-09" db="EMBL/GenBank/DDBJ databases">
        <authorList>
            <person name="Sun Q."/>
            <person name="Ohkuma M."/>
        </authorList>
    </citation>
    <scope>NUCLEOTIDE SEQUENCE</scope>
    <source>
        <strain evidence="8">JCM 4434</strain>
    </source>
</reference>
<keyword evidence="5" id="KW-0680">Restriction system</keyword>
<comment type="similarity">
    <text evidence="6 7">Belongs to the class I-like SAM-binding methyltransferase superfamily. C5-methyltransferase family.</text>
</comment>
<dbReference type="PROSITE" id="PS00095">
    <property type="entry name" value="C5_MTASE_2"/>
    <property type="match status" value="1"/>
</dbReference>
<evidence type="ECO:0000313" key="10">
    <source>
        <dbReference type="Proteomes" id="UP000037395"/>
    </source>
</evidence>
<dbReference type="GeneID" id="97490183"/>
<dbReference type="KEGG" id="kau:B6264_03305"/>
<accession>A0A8H9LRT6</accession>
<dbReference type="AlphaFoldDB" id="A0A1E7NAS8"/>
<evidence type="ECO:0000256" key="2">
    <source>
        <dbReference type="ARBA" id="ARBA00022603"/>
    </source>
</evidence>
<dbReference type="InterPro" id="IPR001525">
    <property type="entry name" value="C5_MeTfrase"/>
</dbReference>
<dbReference type="PRINTS" id="PR00105">
    <property type="entry name" value="C5METTRFRASE"/>
</dbReference>
<reference evidence="9" key="4">
    <citation type="submission" date="2016-08" db="EMBL/GenBank/DDBJ databases">
        <title>Sequencing, Assembly and Comparative Genomics of S. aureofaciens ATCC 10762.</title>
        <authorList>
            <person name="Gradnigo J.S."/>
            <person name="Johnson N."/>
            <person name="Somerville G.A."/>
        </authorList>
    </citation>
    <scope>NUCLEOTIDE SEQUENCE [LARGE SCALE GENOMIC DNA]</scope>
    <source>
        <strain evidence="9">ATCC 10762</strain>
    </source>
</reference>
<dbReference type="Gene3D" id="3.40.50.150">
    <property type="entry name" value="Vaccinia Virus protein VP39"/>
    <property type="match status" value="1"/>
</dbReference>
<gene>
    <name evidence="8" type="primary">dcm</name>
    <name evidence="8" type="ORF">GCM10010502_73350</name>
    <name evidence="9" type="ORF">HS99_0024690</name>
</gene>
<dbReference type="REBASE" id="196755">
    <property type="entry name" value="M2.SauDM1ORF3290P"/>
</dbReference>
<dbReference type="EMBL" id="JPRF03000018">
    <property type="protein sequence ID" value="OEV37792.1"/>
    <property type="molecule type" value="Genomic_DNA"/>
</dbReference>
<dbReference type="InterPro" id="IPR050390">
    <property type="entry name" value="C5-Methyltransferase"/>
</dbReference>
<feature type="active site" evidence="6">
    <location>
        <position position="78"/>
    </location>
</feature>
<dbReference type="GO" id="GO:0032259">
    <property type="term" value="P:methylation"/>
    <property type="evidence" value="ECO:0007669"/>
    <property type="project" value="UniProtKB-KW"/>
</dbReference>
<evidence type="ECO:0000256" key="1">
    <source>
        <dbReference type="ARBA" id="ARBA00011975"/>
    </source>
</evidence>
<keyword evidence="10" id="KW-1185">Reference proteome</keyword>
<evidence type="ECO:0000256" key="4">
    <source>
        <dbReference type="ARBA" id="ARBA00022691"/>
    </source>
</evidence>
<dbReference type="InterPro" id="IPR031303">
    <property type="entry name" value="C5_meth_CS"/>
</dbReference>
<keyword evidence="2 6" id="KW-0489">Methyltransferase</keyword>
<protein>
    <recommendedName>
        <fullName evidence="1">DNA (cytosine-5-)-methyltransferase</fullName>
        <ecNumber evidence="1">2.1.1.37</ecNumber>
    </recommendedName>
</protein>
<evidence type="ECO:0000313" key="8">
    <source>
        <dbReference type="EMBL" id="GGV07624.1"/>
    </source>
</evidence>
<accession>A0A1E7NAS8</accession>
<dbReference type="NCBIfam" id="TIGR00675">
    <property type="entry name" value="dcm"/>
    <property type="match status" value="1"/>
</dbReference>
<dbReference type="PROSITE" id="PS51679">
    <property type="entry name" value="SAM_MT_C5"/>
    <property type="match status" value="1"/>
</dbReference>
<dbReference type="CDD" id="cd00315">
    <property type="entry name" value="Cyt_C5_DNA_methylase"/>
    <property type="match status" value="1"/>
</dbReference>
<reference evidence="8 11" key="1">
    <citation type="journal article" date="2014" name="Int. J. Syst. Evol. Microbiol.">
        <title>Complete genome sequence of Corynebacterium casei LMG S-19264T (=DSM 44701T), isolated from a smear-ripened cheese.</title>
        <authorList>
            <consortium name="US DOE Joint Genome Institute (JGI-PGF)"/>
            <person name="Walter F."/>
            <person name="Albersmeier A."/>
            <person name="Kalinowski J."/>
            <person name="Ruckert C."/>
        </authorList>
    </citation>
    <scope>NUCLEOTIDE SEQUENCE [LARGE SCALE GENOMIC DNA]</scope>
    <source>
        <strain evidence="8 11">JCM 4434</strain>
    </source>
</reference>
<organism evidence="9 10">
    <name type="scientific">Kitasatospora aureofaciens</name>
    <name type="common">Streptomyces aureofaciens</name>
    <dbReference type="NCBI Taxonomy" id="1894"/>
    <lineage>
        <taxon>Bacteria</taxon>
        <taxon>Bacillati</taxon>
        <taxon>Actinomycetota</taxon>
        <taxon>Actinomycetes</taxon>
        <taxon>Kitasatosporales</taxon>
        <taxon>Streptomycetaceae</taxon>
        <taxon>Kitasatospora</taxon>
    </lineage>
</organism>
<evidence type="ECO:0000256" key="3">
    <source>
        <dbReference type="ARBA" id="ARBA00022679"/>
    </source>
</evidence>
<evidence type="ECO:0000313" key="11">
    <source>
        <dbReference type="Proteomes" id="UP000610124"/>
    </source>
</evidence>